<dbReference type="InterPro" id="IPR005933">
    <property type="entry name" value="PutA_C"/>
</dbReference>
<keyword evidence="5" id="KW-0238">DNA-binding</keyword>
<dbReference type="Pfam" id="PF18327">
    <property type="entry name" value="PRODH"/>
    <property type="match status" value="1"/>
</dbReference>
<comment type="pathway">
    <text evidence="5">Amino-acid degradation; L-proline degradation into L-glutamate; L-glutamate from L-proline: step 1/2.</text>
</comment>
<dbReference type="GO" id="GO:0004657">
    <property type="term" value="F:proline dehydrogenase activity"/>
    <property type="evidence" value="ECO:0007669"/>
    <property type="project" value="UniProtKB-UniRule"/>
</dbReference>
<comment type="catalytic activity">
    <reaction evidence="4 5">
        <text>L-glutamate 5-semialdehyde + NAD(+) + H2O = L-glutamate + NADH + 2 H(+)</text>
        <dbReference type="Rhea" id="RHEA:30235"/>
        <dbReference type="ChEBI" id="CHEBI:15377"/>
        <dbReference type="ChEBI" id="CHEBI:15378"/>
        <dbReference type="ChEBI" id="CHEBI:29985"/>
        <dbReference type="ChEBI" id="CHEBI:57540"/>
        <dbReference type="ChEBI" id="CHEBI:57945"/>
        <dbReference type="ChEBI" id="CHEBI:58066"/>
        <dbReference type="EC" id="1.2.1.88"/>
    </reaction>
</comment>
<comment type="similarity">
    <text evidence="5">In the C-terminal section; belongs to the aldehyde dehydrogenase family.</text>
</comment>
<dbReference type="InterPro" id="IPR016162">
    <property type="entry name" value="Ald_DH_N"/>
</dbReference>
<evidence type="ECO:0000256" key="2">
    <source>
        <dbReference type="ARBA" id="ARBA00023002"/>
    </source>
</evidence>
<dbReference type="GO" id="GO:0003677">
    <property type="term" value="F:DNA binding"/>
    <property type="evidence" value="ECO:0007669"/>
    <property type="project" value="UniProtKB-KW"/>
</dbReference>
<keyword evidence="12" id="KW-1185">Reference proteome</keyword>
<comment type="catalytic activity">
    <reaction evidence="5">
        <text>L-proline + a quinone = (S)-1-pyrroline-5-carboxylate + a quinol + H(+)</text>
        <dbReference type="Rhea" id="RHEA:23784"/>
        <dbReference type="ChEBI" id="CHEBI:15378"/>
        <dbReference type="ChEBI" id="CHEBI:17388"/>
        <dbReference type="ChEBI" id="CHEBI:24646"/>
        <dbReference type="ChEBI" id="CHEBI:60039"/>
        <dbReference type="ChEBI" id="CHEBI:132124"/>
        <dbReference type="EC" id="1.5.5.2"/>
    </reaction>
</comment>
<evidence type="ECO:0000259" key="7">
    <source>
        <dbReference type="Pfam" id="PF00171"/>
    </source>
</evidence>
<evidence type="ECO:0000259" key="8">
    <source>
        <dbReference type="Pfam" id="PF01619"/>
    </source>
</evidence>
<dbReference type="eggNOG" id="COG0506">
    <property type="taxonomic scope" value="Bacteria"/>
</dbReference>
<keyword evidence="5" id="KW-0805">Transcription regulation</keyword>
<dbReference type="EC" id="1.5.5.2" evidence="5"/>
<evidence type="ECO:0000259" key="9">
    <source>
        <dbReference type="Pfam" id="PF14850"/>
    </source>
</evidence>
<comment type="pathway">
    <text evidence="1 5">Amino-acid degradation; L-proline degradation into L-glutamate; L-glutamate from L-proline: step 2/2.</text>
</comment>
<dbReference type="SUPFAM" id="SSF51730">
    <property type="entry name" value="FAD-linked oxidoreductase"/>
    <property type="match status" value="1"/>
</dbReference>
<dbReference type="NCBIfam" id="TIGR01238">
    <property type="entry name" value="D1pyr5carbox3"/>
    <property type="match status" value="1"/>
</dbReference>
<dbReference type="InterPro" id="IPR025703">
    <property type="entry name" value="Bifunct_PutA"/>
</dbReference>
<dbReference type="PANTHER" id="PTHR42862:SF1">
    <property type="entry name" value="DELTA-1-PYRROLINE-5-CARBOXYLATE DEHYDROGENASE 2, ISOFORM A-RELATED"/>
    <property type="match status" value="1"/>
</dbReference>
<feature type="domain" description="Proline utilization A proline dehydrogenase N-terminal" evidence="10">
    <location>
        <begin position="38"/>
        <end position="84"/>
    </location>
</feature>
<dbReference type="InterPro" id="IPR015590">
    <property type="entry name" value="Aldehyde_DH_dom"/>
</dbReference>
<keyword evidence="5" id="KW-0285">Flavoprotein</keyword>
<dbReference type="PANTHER" id="PTHR42862">
    <property type="entry name" value="DELTA-1-PYRROLINE-5-CARBOXYLATE DEHYDROGENASE 1, ISOFORM A-RELATED"/>
    <property type="match status" value="1"/>
</dbReference>
<dbReference type="PATRIC" id="fig|759362.5.peg.1811"/>
<dbReference type="InterPro" id="IPR024089">
    <property type="entry name" value="PRODH_PutA_dom_I/II"/>
</dbReference>
<dbReference type="InterPro" id="IPR041349">
    <property type="entry name" value="PRODH"/>
</dbReference>
<dbReference type="InterPro" id="IPR002872">
    <property type="entry name" value="Proline_DH_dom"/>
</dbReference>
<feature type="domain" description="Proline dehydrogenase" evidence="8">
    <location>
        <begin position="209"/>
        <end position="505"/>
    </location>
</feature>
<dbReference type="InterPro" id="IPR029041">
    <property type="entry name" value="FAD-linked_oxidoreductase-like"/>
</dbReference>
<dbReference type="EMBL" id="CP002018">
    <property type="protein sequence ID" value="AEM41590.1"/>
    <property type="molecule type" value="Genomic_DNA"/>
</dbReference>
<reference evidence="11 12" key="1">
    <citation type="journal article" date="2011" name="J. Bacteriol.">
        <title>Complete genome sequence of the industrial strain Ketogulonicigenium vulgare WSH-001.</title>
        <authorList>
            <person name="Liu L."/>
            <person name="Li Y."/>
            <person name="Zhang J."/>
            <person name="Zhou Z."/>
            <person name="Liu J."/>
            <person name="Li X."/>
            <person name="Zhou J."/>
            <person name="Du G."/>
            <person name="Wang L."/>
            <person name="Chen J."/>
        </authorList>
    </citation>
    <scope>NUCLEOTIDE SEQUENCE [LARGE SCALE GENOMIC DNA]</scope>
    <source>
        <strain evidence="11 12">WSH-001</strain>
    </source>
</reference>
<feature type="active site" evidence="6">
    <location>
        <position position="795"/>
    </location>
</feature>
<evidence type="ECO:0000256" key="5">
    <source>
        <dbReference type="PIRNR" id="PIRNR000197"/>
    </source>
</evidence>
<dbReference type="GO" id="GO:0009898">
    <property type="term" value="C:cytoplasmic side of plasma membrane"/>
    <property type="evidence" value="ECO:0007669"/>
    <property type="project" value="TreeGrafter"/>
</dbReference>
<dbReference type="InterPro" id="IPR016160">
    <property type="entry name" value="Ald_DH_CS_CYS"/>
</dbReference>
<dbReference type="GO" id="GO:0003842">
    <property type="term" value="F:L-glutamate gamma-semialdehyde dehydrogenase activity"/>
    <property type="evidence" value="ECO:0007669"/>
    <property type="project" value="UniProtKB-UniRule"/>
</dbReference>
<dbReference type="GO" id="GO:0010133">
    <property type="term" value="P:L-proline catabolic process to L-glutamate"/>
    <property type="evidence" value="ECO:0007669"/>
    <property type="project" value="UniProtKB-UniRule"/>
</dbReference>
<dbReference type="InterPro" id="IPR016163">
    <property type="entry name" value="Ald_DH_C"/>
</dbReference>
<dbReference type="GO" id="GO:0003700">
    <property type="term" value="F:DNA-binding transcription factor activity"/>
    <property type="evidence" value="ECO:0007669"/>
    <property type="project" value="InterPro"/>
</dbReference>
<dbReference type="NCBIfam" id="NF008869">
    <property type="entry name" value="PRK11904.1"/>
    <property type="match status" value="1"/>
</dbReference>
<dbReference type="InterPro" id="IPR024090">
    <property type="entry name" value="PRODH_PutA_dom_I"/>
</dbReference>
<dbReference type="eggNOG" id="COG4230">
    <property type="taxonomic scope" value="Bacteria"/>
</dbReference>
<dbReference type="EC" id="1.2.1.88" evidence="5"/>
<name>F9Y3H0_KETVW</name>
<evidence type="ECO:0000256" key="6">
    <source>
        <dbReference type="PIRSR" id="PIRSR000197-1"/>
    </source>
</evidence>
<keyword evidence="2 5" id="KW-0560">Oxidoreductase</keyword>
<dbReference type="SUPFAM" id="SSF81935">
    <property type="entry name" value="N-terminal domain of bifunctional PutA protein"/>
    <property type="match status" value="1"/>
</dbReference>
<dbReference type="KEGG" id="kvl:KVU_1751"/>
<dbReference type="Pfam" id="PF01619">
    <property type="entry name" value="Pro_dh"/>
    <property type="match status" value="1"/>
</dbReference>
<dbReference type="HOGENOM" id="CLU_005682_1_0_5"/>
<dbReference type="SUPFAM" id="SSF53720">
    <property type="entry name" value="ALDH-like"/>
    <property type="match status" value="1"/>
</dbReference>
<feature type="domain" description="Proline dehydrogenase PutA" evidence="9">
    <location>
        <begin position="92"/>
        <end position="199"/>
    </location>
</feature>
<evidence type="ECO:0000313" key="12">
    <source>
        <dbReference type="Proteomes" id="UP000000692"/>
    </source>
</evidence>
<gene>
    <name evidence="11" type="primary">putA</name>
    <name evidence="11" type="ordered locus">KVU_1751</name>
</gene>
<dbReference type="FunFam" id="3.40.309.10:FF:000005">
    <property type="entry name" value="1-pyrroline-5-carboxylate dehydrogenase 1"/>
    <property type="match status" value="1"/>
</dbReference>
<dbReference type="InterPro" id="IPR024082">
    <property type="entry name" value="PRODH_PutA_dom_II"/>
</dbReference>
<comment type="similarity">
    <text evidence="5">In the N-terminal section; belongs to the proline dehydrogenase family.</text>
</comment>
<dbReference type="AlphaFoldDB" id="F9Y3H0"/>
<evidence type="ECO:0000256" key="3">
    <source>
        <dbReference type="ARBA" id="ARBA00023027"/>
    </source>
</evidence>
<dbReference type="Gene3D" id="3.20.20.220">
    <property type="match status" value="1"/>
</dbReference>
<evidence type="ECO:0000256" key="1">
    <source>
        <dbReference type="ARBA" id="ARBA00004786"/>
    </source>
</evidence>
<proteinExistence type="inferred from homology"/>
<evidence type="ECO:0000259" key="10">
    <source>
        <dbReference type="Pfam" id="PF18327"/>
    </source>
</evidence>
<sequence length="1146" mass="120971">MVNPRYHIAIDRQIDFSGSDNKDRQLIPEIAMQSQFPALRAAIDAANLTDEAVAITALVAAADLTPEGRAQISADAADLVRQIRAQKNPGLMETIMAEYGLGSDEGLALMSMAEALLRIPDAATADALIADKIAPANWGSHAGKSPSLLVNSATLGLMLTGTVLNDTDKGAIRGAIRRLGAPVIRAATGVAMREMGKQFVLGETIDQGLKNAEAFEKLGFTNSYDMLGEAARTAADADKYFREYEAGIAAIATRCTHGSIKTNPGISIKLSALHPRYEVAQRDRVMAELAPRVLELCRQAKAANMGLNIDAEEADRLQLSLDIIEWVIAQPELAGWDGFGIVVQAYGKRCGATIDFLYALAKAYDRKIMIRLVKGAYWDAEIKRTQVEGLADFPVFTRKHHTDISYIANTRKLFAMVDHVYPQFAGHNAHTVSAVLFLARAAGLAVTDWEFQRLHGMGEQLHKLLRSTHGTSCRTYAPVGKHVDLLAYLVRRLLENGANSSFVNQIMDEAISPEAVATDPFGLHQPGLALPAGPALFGAGRVNSTGFDLTDIPTLQAVEAARAPFATHHWQAAPRLATGAGTGVIAPVLSPATLEQVGTVTSADAATCSAAFDLAQNWDAPVATRAAVLRRAADLYEENFGEFFALLAREAGKTLPDAVAELREAVDFLRYYATEAEAAGTRAARGTWVCISPWNFPLAIFSGQVAAALAAGNAVIAKPAPQTPLIADKAVALLLQAGVPAHALQLMPGGAETGAALTASPRLAGVAFTGSTATAQAIRKAMAENAAPGTPLIAETGGINAMIVDSTALPEAAVRDIINGAFRSAGQRCSALRVLYVQEDIADRVTDMIRGAMDLLSLDDPWDLDSDVGPLIDGMSRDKIAAHVDTARATGTLLHQGAAPAGGHFLAPAMIKVPGITAIEREVFGPVLHIATFAAKDLDQVVDDINASGYGLTFGLHTRLQSRVADLSHRIHAGNIYVNRNQIGAVVGSQPFGGEGLSGTGPKAGGPNYLPRFAAPETRATRAGFMPGPTGETNELILSPRGKILCAGPTPEDVAAQTAAVRALGGVAMTGAADYTSADIAAVLWWGDETRAREIERALAQRKGAIVPLITSQPDIAHIMHERHICIDTTAAGGNAALLAEVGKAA</sequence>
<dbReference type="Pfam" id="PF14850">
    <property type="entry name" value="Pro_dh-DNA_bdg"/>
    <property type="match status" value="1"/>
</dbReference>
<dbReference type="Pfam" id="PF00171">
    <property type="entry name" value="Aldedh"/>
    <property type="match status" value="1"/>
</dbReference>
<comment type="function">
    <text evidence="5">Oxidizes proline to glutamate for use as a carbon and nitrogen source.</text>
</comment>
<keyword evidence="5" id="KW-0678">Repressor</keyword>
<dbReference type="OrthoDB" id="9812625at2"/>
<protein>
    <recommendedName>
        <fullName evidence="5">Bifunctional protein PutA</fullName>
    </recommendedName>
    <domain>
        <recommendedName>
            <fullName evidence="5">Proline dehydrogenase</fullName>
            <ecNumber evidence="5">1.5.5.2</ecNumber>
        </recommendedName>
        <alternativeName>
            <fullName evidence="5">Proline oxidase</fullName>
        </alternativeName>
    </domain>
    <domain>
        <recommendedName>
            <fullName evidence="5">Delta-1-pyrroline-5-carboxylate dehydrogenase</fullName>
            <shortName evidence="5">P5C dehydrogenase</shortName>
            <ecNumber evidence="5">1.2.1.88</ecNumber>
        </recommendedName>
        <alternativeName>
            <fullName evidence="5">L-glutamate gamma-semialdehyde dehydrogenase</fullName>
        </alternativeName>
    </domain>
</protein>
<keyword evidence="5" id="KW-0642">Proline metabolism</keyword>
<dbReference type="Gene3D" id="1.20.5.550">
    <property type="entry name" value="Single Helix bin"/>
    <property type="match status" value="1"/>
</dbReference>
<evidence type="ECO:0000313" key="11">
    <source>
        <dbReference type="EMBL" id="AEM41590.1"/>
    </source>
</evidence>
<accession>F9Y3H0</accession>
<dbReference type="UniPathway" id="UPA00261">
    <property type="reaction ID" value="UER00373"/>
</dbReference>
<comment type="cofactor">
    <cofactor evidence="5">
        <name>FAD</name>
        <dbReference type="ChEBI" id="CHEBI:57692"/>
    </cofactor>
</comment>
<dbReference type="InterPro" id="IPR050485">
    <property type="entry name" value="Proline_metab_enzyme"/>
</dbReference>
<feature type="active site" evidence="6">
    <location>
        <position position="829"/>
    </location>
</feature>
<dbReference type="Gene3D" id="3.40.309.10">
    <property type="entry name" value="Aldehyde Dehydrogenase, Chain A, domain 2"/>
    <property type="match status" value="1"/>
</dbReference>
<dbReference type="PIRSF" id="PIRSF000197">
    <property type="entry name" value="Bifunct_PutA"/>
    <property type="match status" value="1"/>
</dbReference>
<organism evidence="11 12">
    <name type="scientific">Ketogulonicigenium vulgare (strain WSH-001)</name>
    <dbReference type="NCBI Taxonomy" id="759362"/>
    <lineage>
        <taxon>Bacteria</taxon>
        <taxon>Pseudomonadati</taxon>
        <taxon>Pseudomonadota</taxon>
        <taxon>Alphaproteobacteria</taxon>
        <taxon>Rhodobacterales</taxon>
        <taxon>Roseobacteraceae</taxon>
        <taxon>Ketogulonicigenium</taxon>
    </lineage>
</organism>
<dbReference type="Gene3D" id="1.20.5.460">
    <property type="entry name" value="Single helix bin"/>
    <property type="match status" value="1"/>
</dbReference>
<dbReference type="Gene3D" id="3.40.605.10">
    <property type="entry name" value="Aldehyde Dehydrogenase, Chain A, domain 1"/>
    <property type="match status" value="1"/>
</dbReference>
<dbReference type="Proteomes" id="UP000000692">
    <property type="component" value="Chromosome"/>
</dbReference>
<keyword evidence="3 5" id="KW-0520">NAD</keyword>
<feature type="domain" description="Aldehyde dehydrogenase" evidence="7">
    <location>
        <begin position="586"/>
        <end position="1013"/>
    </location>
</feature>
<dbReference type="InterPro" id="IPR016161">
    <property type="entry name" value="Ald_DH/histidinol_DH"/>
</dbReference>
<dbReference type="PROSITE" id="PS00070">
    <property type="entry name" value="ALDEHYDE_DEHYDR_CYS"/>
    <property type="match status" value="1"/>
</dbReference>
<keyword evidence="5" id="KW-0274">FAD</keyword>
<evidence type="ECO:0000256" key="4">
    <source>
        <dbReference type="ARBA" id="ARBA00048142"/>
    </source>
</evidence>
<keyword evidence="5" id="KW-0804">Transcription</keyword>